<sequence>MDDRNSAGAGSCSAGHGGGDRSCGGSGGSGSDSGDSLDAATVGRFNGERSSGGSPSIGGNSSDDGGGYDGYNGTRLPVSLCMIVRNESRFLAECLRSAAPFVAEMIVVDTGSTDDTAAIASAWGAAVIHAAWEDDFAGARNLSLAAAAQPWILVLDADERLVVGDAAAWQASLDEASKWGYFVKVNSYVGNGASEEAVTDAVCRLFRRDGRIRFRGLVHEETATTIGEAFGGEAIGYAKGVEIWHEGYRDEVIAERDKFARNRRLLDRALAAAPDDPSLRYAAGAELFASGEYGAALAWLEPLARMEQDPGYGSDVALKVIHACRAVGRLRDAEQYASMAARRYADFADAHEARGEVLLALDEPLLALRSAEAALAAGPAPACYSTAAGAGTYRAHVLAGAALERLYRFREAAEAYRAAMAQRSDYAPAWQRLLLLGKLDESLRPLWPKPAAVGPFGGDAVEAGRTSTLRDAGAGAVTGAEGCPCACASGMASAGERTGARLQAALQAALAAGGAGQSPPAAGQHRLTAGWAAAARGEWLAAAAGFAAAQTAGARPWQCRAAAAGLAAAGAALARAAGADLPALYSETALPLILGTAVNPPA</sequence>
<dbReference type="RefSeq" id="WP_162360127.1">
    <property type="nucleotide sequence ID" value="NZ_CP048209.1"/>
</dbReference>
<proteinExistence type="predicted"/>
<keyword evidence="3" id="KW-0808">Transferase</keyword>
<feature type="compositionally biased region" description="Low complexity" evidence="1">
    <location>
        <begin position="1"/>
        <end position="14"/>
    </location>
</feature>
<dbReference type="PANTHER" id="PTHR43630">
    <property type="entry name" value="POLY-BETA-1,6-N-ACETYL-D-GLUCOSAMINE SYNTHASE"/>
    <property type="match status" value="1"/>
</dbReference>
<dbReference type="SUPFAM" id="SSF48452">
    <property type="entry name" value="TPR-like"/>
    <property type="match status" value="1"/>
</dbReference>
<name>A0A6C0G3U5_9BACL</name>
<dbReference type="InterPro" id="IPR001173">
    <property type="entry name" value="Glyco_trans_2-like"/>
</dbReference>
<dbReference type="EMBL" id="CP048209">
    <property type="protein sequence ID" value="QHT63567.1"/>
    <property type="molecule type" value="Genomic_DNA"/>
</dbReference>
<feature type="compositionally biased region" description="Low complexity" evidence="1">
    <location>
        <begin position="51"/>
        <end position="63"/>
    </location>
</feature>
<evidence type="ECO:0000259" key="2">
    <source>
        <dbReference type="Pfam" id="PF00535"/>
    </source>
</evidence>
<dbReference type="AlphaFoldDB" id="A0A6C0G3U5"/>
<evidence type="ECO:0000256" key="1">
    <source>
        <dbReference type="SAM" id="MobiDB-lite"/>
    </source>
</evidence>
<dbReference type="InterPro" id="IPR029044">
    <property type="entry name" value="Nucleotide-diphossugar_trans"/>
</dbReference>
<dbReference type="PANTHER" id="PTHR43630:SF2">
    <property type="entry name" value="GLYCOSYLTRANSFERASE"/>
    <property type="match status" value="1"/>
</dbReference>
<evidence type="ECO:0000313" key="3">
    <source>
        <dbReference type="EMBL" id="QHT63567.1"/>
    </source>
</evidence>
<feature type="region of interest" description="Disordered" evidence="1">
    <location>
        <begin position="1"/>
        <end position="68"/>
    </location>
</feature>
<dbReference type="CDD" id="cd02511">
    <property type="entry name" value="Beta4Glucosyltransferase"/>
    <property type="match status" value="1"/>
</dbReference>
<feature type="compositionally biased region" description="Gly residues" evidence="1">
    <location>
        <begin position="15"/>
        <end position="31"/>
    </location>
</feature>
<dbReference type="Proteomes" id="UP000476064">
    <property type="component" value="Chromosome"/>
</dbReference>
<reference evidence="3 4" key="1">
    <citation type="submission" date="2020-01" db="EMBL/GenBank/DDBJ databases">
        <title>Paenibacillus sp. nov., isolated from tomato rhizosphere.</title>
        <authorList>
            <person name="Weon H.-Y."/>
            <person name="Lee S.A."/>
        </authorList>
    </citation>
    <scope>NUCLEOTIDE SEQUENCE [LARGE SCALE GENOMIC DNA]</scope>
    <source>
        <strain evidence="3 4">12200R-189</strain>
    </source>
</reference>
<gene>
    <name evidence="3" type="ORF">GXP70_28835</name>
</gene>
<accession>A0A6C0G3U5</accession>
<dbReference type="KEGG" id="plyc:GXP70_28835"/>
<organism evidence="3 4">
    <name type="scientific">Paenibacillus lycopersici</name>
    <dbReference type="NCBI Taxonomy" id="2704462"/>
    <lineage>
        <taxon>Bacteria</taxon>
        <taxon>Bacillati</taxon>
        <taxon>Bacillota</taxon>
        <taxon>Bacilli</taxon>
        <taxon>Bacillales</taxon>
        <taxon>Paenibacillaceae</taxon>
        <taxon>Paenibacillus</taxon>
    </lineage>
</organism>
<dbReference type="GO" id="GO:0016740">
    <property type="term" value="F:transferase activity"/>
    <property type="evidence" value="ECO:0007669"/>
    <property type="project" value="UniProtKB-KW"/>
</dbReference>
<dbReference type="Pfam" id="PF00535">
    <property type="entry name" value="Glycos_transf_2"/>
    <property type="match status" value="1"/>
</dbReference>
<feature type="domain" description="Glycosyltransferase 2-like" evidence="2">
    <location>
        <begin position="79"/>
        <end position="159"/>
    </location>
</feature>
<dbReference type="Gene3D" id="1.25.40.10">
    <property type="entry name" value="Tetratricopeptide repeat domain"/>
    <property type="match status" value="1"/>
</dbReference>
<dbReference type="Gene3D" id="3.90.550.10">
    <property type="entry name" value="Spore Coat Polysaccharide Biosynthesis Protein SpsA, Chain A"/>
    <property type="match status" value="1"/>
</dbReference>
<protein>
    <submittedName>
        <fullName evidence="3">Glycosyltransferase</fullName>
    </submittedName>
</protein>
<evidence type="ECO:0000313" key="4">
    <source>
        <dbReference type="Proteomes" id="UP000476064"/>
    </source>
</evidence>
<dbReference type="SUPFAM" id="SSF53448">
    <property type="entry name" value="Nucleotide-diphospho-sugar transferases"/>
    <property type="match status" value="1"/>
</dbReference>
<keyword evidence="4" id="KW-1185">Reference proteome</keyword>
<dbReference type="InterPro" id="IPR011990">
    <property type="entry name" value="TPR-like_helical_dom_sf"/>
</dbReference>